<keyword evidence="5" id="KW-1133">Transmembrane helix</keyword>
<dbReference type="AlphaFoldDB" id="A0A9N9A300"/>
<dbReference type="PROSITE" id="PS00086">
    <property type="entry name" value="CYTOCHROME_P450"/>
    <property type="match status" value="1"/>
</dbReference>
<organism evidence="6 7">
    <name type="scientific">Paraglomus brasilianum</name>
    <dbReference type="NCBI Taxonomy" id="144538"/>
    <lineage>
        <taxon>Eukaryota</taxon>
        <taxon>Fungi</taxon>
        <taxon>Fungi incertae sedis</taxon>
        <taxon>Mucoromycota</taxon>
        <taxon>Glomeromycotina</taxon>
        <taxon>Glomeromycetes</taxon>
        <taxon>Paraglomerales</taxon>
        <taxon>Paraglomeraceae</taxon>
        <taxon>Paraglomus</taxon>
    </lineage>
</organism>
<keyword evidence="1 3" id="KW-0479">Metal-binding</keyword>
<evidence type="ECO:0000256" key="2">
    <source>
        <dbReference type="ARBA" id="ARBA00023004"/>
    </source>
</evidence>
<dbReference type="GO" id="GO:0020037">
    <property type="term" value="F:heme binding"/>
    <property type="evidence" value="ECO:0007669"/>
    <property type="project" value="InterPro"/>
</dbReference>
<evidence type="ECO:0000256" key="3">
    <source>
        <dbReference type="PIRSR" id="PIRSR602401-1"/>
    </source>
</evidence>
<evidence type="ECO:0000256" key="5">
    <source>
        <dbReference type="SAM" id="Phobius"/>
    </source>
</evidence>
<dbReference type="InterPro" id="IPR002401">
    <property type="entry name" value="Cyt_P450_E_grp-I"/>
</dbReference>
<keyword evidence="5" id="KW-0812">Transmembrane</keyword>
<accession>A0A9N9A300</accession>
<comment type="similarity">
    <text evidence="4">Belongs to the cytochrome P450 family.</text>
</comment>
<dbReference type="Proteomes" id="UP000789739">
    <property type="component" value="Unassembled WGS sequence"/>
</dbReference>
<sequence>MPTIIKTFLLFSFWDAVNVFCIISILYVVKFYVLYFNRTNPLPGPFPLPLVGNLFQILLFAGDIGKWGLHCQEKYGDIWETYVGNAKIIWLARADLAEKLMSPSRDSNYFHRTRENHEYEMLGFSSSGIVFNRNRTTWAFNRKMFAQAVTSGVFTKPVIEWIQSVFVEMEGYLLELGFDEKEFNFADWTPRLFTDMLFAMTMNKYACTLATLYNSHNPPKFAPYSEEAVAESDTFVKALQKHLRSLKYFRFTPEIIRNKTPFGRKKTKEYVDNLIWLRGVLIKVIREIKEKTMNTDEPINLRPDLMTLLAVVNTPKDMTKKVESIAEPPLTDEEIGNCFIDITTAGIDTSSNLICSIIYWIIKYPKVKKRLRSELDTVLGTDPAHLISYEDLNKLEYTEAVIQEVSRLHPVTPVTSRSPDKDDVISGYPIQGGELLFVSIAGIQVHPEHWPNPKEFNPDRFLKENNSMKSKFPMFGGGLRVCPGRQLAMTEMKIIVAMIFRKYDPELATPDTKAKYKYEAINRCYELMLKFKKRVD</sequence>
<dbReference type="PRINTS" id="PR00463">
    <property type="entry name" value="EP450I"/>
</dbReference>
<dbReference type="CDD" id="cd00302">
    <property type="entry name" value="cytochrome_P450"/>
    <property type="match status" value="1"/>
</dbReference>
<feature type="binding site" description="axial binding residue" evidence="3">
    <location>
        <position position="482"/>
    </location>
    <ligand>
        <name>heme</name>
        <dbReference type="ChEBI" id="CHEBI:30413"/>
    </ligand>
    <ligandPart>
        <name>Fe</name>
        <dbReference type="ChEBI" id="CHEBI:18248"/>
    </ligandPart>
</feature>
<proteinExistence type="inferred from homology"/>
<dbReference type="Pfam" id="PF00067">
    <property type="entry name" value="p450"/>
    <property type="match status" value="1"/>
</dbReference>
<keyword evidence="2 3" id="KW-0408">Iron</keyword>
<dbReference type="GO" id="GO:0016705">
    <property type="term" value="F:oxidoreductase activity, acting on paired donors, with incorporation or reduction of molecular oxygen"/>
    <property type="evidence" value="ECO:0007669"/>
    <property type="project" value="InterPro"/>
</dbReference>
<reference evidence="6" key="1">
    <citation type="submission" date="2021-06" db="EMBL/GenBank/DDBJ databases">
        <authorList>
            <person name="Kallberg Y."/>
            <person name="Tangrot J."/>
            <person name="Rosling A."/>
        </authorList>
    </citation>
    <scope>NUCLEOTIDE SEQUENCE</scope>
    <source>
        <strain evidence="6">BR232B</strain>
    </source>
</reference>
<dbReference type="SUPFAM" id="SSF48264">
    <property type="entry name" value="Cytochrome P450"/>
    <property type="match status" value="1"/>
</dbReference>
<dbReference type="PANTHER" id="PTHR24301">
    <property type="entry name" value="THROMBOXANE-A SYNTHASE"/>
    <property type="match status" value="1"/>
</dbReference>
<dbReference type="EMBL" id="CAJVPI010000295">
    <property type="protein sequence ID" value="CAG8515117.1"/>
    <property type="molecule type" value="Genomic_DNA"/>
</dbReference>
<keyword evidence="5" id="KW-0472">Membrane</keyword>
<evidence type="ECO:0000313" key="6">
    <source>
        <dbReference type="EMBL" id="CAG8515117.1"/>
    </source>
</evidence>
<comment type="caution">
    <text evidence="6">The sequence shown here is derived from an EMBL/GenBank/DDBJ whole genome shotgun (WGS) entry which is preliminary data.</text>
</comment>
<dbReference type="Gene3D" id="1.10.630.10">
    <property type="entry name" value="Cytochrome P450"/>
    <property type="match status" value="1"/>
</dbReference>
<evidence type="ECO:0000256" key="1">
    <source>
        <dbReference type="ARBA" id="ARBA00022723"/>
    </source>
</evidence>
<gene>
    <name evidence="6" type="ORF">PBRASI_LOCUS3324</name>
</gene>
<dbReference type="GO" id="GO:0005506">
    <property type="term" value="F:iron ion binding"/>
    <property type="evidence" value="ECO:0007669"/>
    <property type="project" value="InterPro"/>
</dbReference>
<keyword evidence="4" id="KW-0503">Monooxygenase</keyword>
<evidence type="ECO:0000313" key="7">
    <source>
        <dbReference type="Proteomes" id="UP000789739"/>
    </source>
</evidence>
<protein>
    <submittedName>
        <fullName evidence="6">1853_t:CDS:1</fullName>
    </submittedName>
</protein>
<feature type="transmembrane region" description="Helical" evidence="5">
    <location>
        <begin position="7"/>
        <end position="29"/>
    </location>
</feature>
<comment type="cofactor">
    <cofactor evidence="3">
        <name>heme</name>
        <dbReference type="ChEBI" id="CHEBI:30413"/>
    </cofactor>
</comment>
<name>A0A9N9A300_9GLOM</name>
<evidence type="ECO:0000256" key="4">
    <source>
        <dbReference type="RuleBase" id="RU000461"/>
    </source>
</evidence>
<keyword evidence="7" id="KW-1185">Reference proteome</keyword>
<dbReference type="InterPro" id="IPR017972">
    <property type="entry name" value="Cyt_P450_CS"/>
</dbReference>
<keyword evidence="4" id="KW-0560">Oxidoreductase</keyword>
<dbReference type="GO" id="GO:0004497">
    <property type="term" value="F:monooxygenase activity"/>
    <property type="evidence" value="ECO:0007669"/>
    <property type="project" value="UniProtKB-KW"/>
</dbReference>
<dbReference type="InterPro" id="IPR001128">
    <property type="entry name" value="Cyt_P450"/>
</dbReference>
<dbReference type="PRINTS" id="PR00385">
    <property type="entry name" value="P450"/>
</dbReference>
<dbReference type="OrthoDB" id="1470350at2759"/>
<keyword evidence="3 4" id="KW-0349">Heme</keyword>
<dbReference type="PANTHER" id="PTHR24301:SF2">
    <property type="entry name" value="THROMBOXANE-A SYNTHASE"/>
    <property type="match status" value="1"/>
</dbReference>
<dbReference type="InterPro" id="IPR036396">
    <property type="entry name" value="Cyt_P450_sf"/>
</dbReference>